<keyword evidence="2" id="KW-1185">Reference proteome</keyword>
<evidence type="ECO:0000313" key="2">
    <source>
        <dbReference type="Proteomes" id="UP001162992"/>
    </source>
</evidence>
<dbReference type="Proteomes" id="UP001162992">
    <property type="component" value="Chromosome 20"/>
</dbReference>
<accession>A0ACC2APM6</accession>
<dbReference type="EMBL" id="CM055111">
    <property type="protein sequence ID" value="KAJ7519484.1"/>
    <property type="molecule type" value="Genomic_DNA"/>
</dbReference>
<organism evidence="1 2">
    <name type="scientific">Diphasiastrum complanatum</name>
    <name type="common">Issler's clubmoss</name>
    <name type="synonym">Lycopodium complanatum</name>
    <dbReference type="NCBI Taxonomy" id="34168"/>
    <lineage>
        <taxon>Eukaryota</taxon>
        <taxon>Viridiplantae</taxon>
        <taxon>Streptophyta</taxon>
        <taxon>Embryophyta</taxon>
        <taxon>Tracheophyta</taxon>
        <taxon>Lycopodiopsida</taxon>
        <taxon>Lycopodiales</taxon>
        <taxon>Lycopodiaceae</taxon>
        <taxon>Lycopodioideae</taxon>
        <taxon>Diphasiastrum</taxon>
    </lineage>
</organism>
<evidence type="ECO:0000313" key="1">
    <source>
        <dbReference type="EMBL" id="KAJ7519484.1"/>
    </source>
</evidence>
<protein>
    <submittedName>
        <fullName evidence="1">Uncharacterized protein</fullName>
    </submittedName>
</protein>
<name>A0ACC2APM6_DIPCM</name>
<gene>
    <name evidence="1" type="ORF">O6H91_20G040900</name>
</gene>
<proteinExistence type="predicted"/>
<reference evidence="2" key="1">
    <citation type="journal article" date="2024" name="Proc. Natl. Acad. Sci. U.S.A.">
        <title>Extraordinary preservation of gene collinearity over three hundred million years revealed in homosporous lycophytes.</title>
        <authorList>
            <person name="Li C."/>
            <person name="Wickell D."/>
            <person name="Kuo L.Y."/>
            <person name="Chen X."/>
            <person name="Nie B."/>
            <person name="Liao X."/>
            <person name="Peng D."/>
            <person name="Ji J."/>
            <person name="Jenkins J."/>
            <person name="Williams M."/>
            <person name="Shu S."/>
            <person name="Plott C."/>
            <person name="Barry K."/>
            <person name="Rajasekar S."/>
            <person name="Grimwood J."/>
            <person name="Han X."/>
            <person name="Sun S."/>
            <person name="Hou Z."/>
            <person name="He W."/>
            <person name="Dai G."/>
            <person name="Sun C."/>
            <person name="Schmutz J."/>
            <person name="Leebens-Mack J.H."/>
            <person name="Li F.W."/>
            <person name="Wang L."/>
        </authorList>
    </citation>
    <scope>NUCLEOTIDE SEQUENCE [LARGE SCALE GENOMIC DNA]</scope>
    <source>
        <strain evidence="2">cv. PW_Plant_1</strain>
    </source>
</reference>
<sequence length="393" mass="44150">MKCFRFRVSESKGTSSKRRKCLLWPSICIKGTPSQVEPKSETSRKGSRTQSASAASSTLTSQSISFAASTNNSSSFEGYSQKHYKLRFFSFSELQIATSNFNQENFLGEGGFGRVYKGLITQRDVNKGDITLDVAVKRLNTKGLQGYKEWLSEIKYLGRVDHPNLVKLLGYCAEDSDTGVQLLIVYEFMPNKTLETHLFRKDLPVLSWQTRLNIALGAAKGLVYLHEALDFKIIYRDLKPSNILLDKDFMPKLSDFGLAREGPDPGHTHVSTVVAGTMGYAAPEYLQTGHLTLKCDIWSFGVVLLELLTGRKALDDNLPKNEQYLTDWSKPYINDNRKVKKIMDPRLEGQYSLEAAQRIASLACQCVSVNAKLRPKMREVIEAVKEISELPHS</sequence>
<comment type="caution">
    <text evidence="1">The sequence shown here is derived from an EMBL/GenBank/DDBJ whole genome shotgun (WGS) entry which is preliminary data.</text>
</comment>